<proteinExistence type="predicted"/>
<evidence type="ECO:0000313" key="3">
    <source>
        <dbReference type="Proteomes" id="UP001066276"/>
    </source>
</evidence>
<evidence type="ECO:0000313" key="2">
    <source>
        <dbReference type="EMBL" id="KAJ1206453.1"/>
    </source>
</evidence>
<sequence>MCRLAPGVRDWLVWSSEGEAVGDQAVVRGESTRFDHCTAPDSVVHGIGSIRLKQVPHQVRTMGKDRANKGTQKAQMDQYTAQNAGASLQKDSPGPSEKGAEHTGVQILAGIKSSSWATQNQIAAIAVDFNLLRADLRVAAE</sequence>
<feature type="region of interest" description="Disordered" evidence="1">
    <location>
        <begin position="62"/>
        <end position="103"/>
    </location>
</feature>
<dbReference type="Proteomes" id="UP001066276">
    <property type="component" value="Chromosome 1_2"/>
</dbReference>
<evidence type="ECO:0000256" key="1">
    <source>
        <dbReference type="SAM" id="MobiDB-lite"/>
    </source>
</evidence>
<protein>
    <submittedName>
        <fullName evidence="2">Uncharacterized protein</fullName>
    </submittedName>
</protein>
<dbReference type="AlphaFoldDB" id="A0AAV7W1I6"/>
<keyword evidence="3" id="KW-1185">Reference proteome</keyword>
<comment type="caution">
    <text evidence="2">The sequence shown here is derived from an EMBL/GenBank/DDBJ whole genome shotgun (WGS) entry which is preliminary data.</text>
</comment>
<feature type="compositionally biased region" description="Polar residues" evidence="1">
    <location>
        <begin position="69"/>
        <end position="90"/>
    </location>
</feature>
<name>A0AAV7W1I6_PLEWA</name>
<gene>
    <name evidence="2" type="ORF">NDU88_001858</name>
</gene>
<dbReference type="EMBL" id="JANPWB010000002">
    <property type="protein sequence ID" value="KAJ1206453.1"/>
    <property type="molecule type" value="Genomic_DNA"/>
</dbReference>
<accession>A0AAV7W1I6</accession>
<organism evidence="2 3">
    <name type="scientific">Pleurodeles waltl</name>
    <name type="common">Iberian ribbed newt</name>
    <dbReference type="NCBI Taxonomy" id="8319"/>
    <lineage>
        <taxon>Eukaryota</taxon>
        <taxon>Metazoa</taxon>
        <taxon>Chordata</taxon>
        <taxon>Craniata</taxon>
        <taxon>Vertebrata</taxon>
        <taxon>Euteleostomi</taxon>
        <taxon>Amphibia</taxon>
        <taxon>Batrachia</taxon>
        <taxon>Caudata</taxon>
        <taxon>Salamandroidea</taxon>
        <taxon>Salamandridae</taxon>
        <taxon>Pleurodelinae</taxon>
        <taxon>Pleurodeles</taxon>
    </lineage>
</organism>
<reference evidence="2" key="1">
    <citation type="journal article" date="2022" name="bioRxiv">
        <title>Sequencing and chromosome-scale assembly of the giantPleurodeles waltlgenome.</title>
        <authorList>
            <person name="Brown T."/>
            <person name="Elewa A."/>
            <person name="Iarovenko S."/>
            <person name="Subramanian E."/>
            <person name="Araus A.J."/>
            <person name="Petzold A."/>
            <person name="Susuki M."/>
            <person name="Suzuki K.-i.T."/>
            <person name="Hayashi T."/>
            <person name="Toyoda A."/>
            <person name="Oliveira C."/>
            <person name="Osipova E."/>
            <person name="Leigh N.D."/>
            <person name="Simon A."/>
            <person name="Yun M.H."/>
        </authorList>
    </citation>
    <scope>NUCLEOTIDE SEQUENCE</scope>
    <source>
        <strain evidence="2">20211129_DDA</strain>
        <tissue evidence="2">Liver</tissue>
    </source>
</reference>